<keyword evidence="5" id="KW-1185">Reference proteome</keyword>
<protein>
    <submittedName>
        <fullName evidence="4">Relaxase/mobilization nuclease domain-containing protein</fullName>
    </submittedName>
</protein>
<keyword evidence="2" id="KW-1133">Transmembrane helix</keyword>
<organism evidence="4 5">
    <name type="scientific">Saccharothrix mutabilis subsp. mutabilis</name>
    <dbReference type="NCBI Taxonomy" id="66855"/>
    <lineage>
        <taxon>Bacteria</taxon>
        <taxon>Bacillati</taxon>
        <taxon>Actinomycetota</taxon>
        <taxon>Actinomycetes</taxon>
        <taxon>Pseudonocardiales</taxon>
        <taxon>Pseudonocardiaceae</taxon>
        <taxon>Saccharothrix</taxon>
    </lineage>
</organism>
<reference evidence="4 5" key="1">
    <citation type="journal article" date="2019" name="Int. J. Syst. Evol. Microbiol.">
        <title>The Global Catalogue of Microorganisms (GCM) 10K type strain sequencing project: providing services to taxonomists for standard genome sequencing and annotation.</title>
        <authorList>
            <consortium name="The Broad Institute Genomics Platform"/>
            <consortium name="The Broad Institute Genome Sequencing Center for Infectious Disease"/>
            <person name="Wu L."/>
            <person name="Ma J."/>
        </authorList>
    </citation>
    <scope>NUCLEOTIDE SEQUENCE [LARGE SCALE GENOMIC DNA]</scope>
    <source>
        <strain evidence="4 5">JCM 3380</strain>
    </source>
</reference>
<evidence type="ECO:0000256" key="2">
    <source>
        <dbReference type="SAM" id="Phobius"/>
    </source>
</evidence>
<evidence type="ECO:0000256" key="1">
    <source>
        <dbReference type="SAM" id="MobiDB-lite"/>
    </source>
</evidence>
<dbReference type="InterPro" id="IPR005094">
    <property type="entry name" value="Endonuclease_MobA/VirD2"/>
</dbReference>
<comment type="caution">
    <text evidence="4">The sequence shown here is derived from an EMBL/GenBank/DDBJ whole genome shotgun (WGS) entry which is preliminary data.</text>
</comment>
<dbReference type="Pfam" id="PF03432">
    <property type="entry name" value="Relaxase"/>
    <property type="match status" value="1"/>
</dbReference>
<evidence type="ECO:0000313" key="4">
    <source>
        <dbReference type="EMBL" id="GAA0263648.1"/>
    </source>
</evidence>
<evidence type="ECO:0000259" key="3">
    <source>
        <dbReference type="Pfam" id="PF03432"/>
    </source>
</evidence>
<dbReference type="Proteomes" id="UP001500416">
    <property type="component" value="Unassembled WGS sequence"/>
</dbReference>
<proteinExistence type="predicted"/>
<evidence type="ECO:0000313" key="5">
    <source>
        <dbReference type="Proteomes" id="UP001500416"/>
    </source>
</evidence>
<name>A0ABN0UWX0_9PSEU</name>
<gene>
    <name evidence="4" type="ORF">GCM10010492_75890</name>
</gene>
<feature type="domain" description="MobA/VirD2-like nuclease" evidence="3">
    <location>
        <begin position="83"/>
        <end position="201"/>
    </location>
</feature>
<dbReference type="EMBL" id="BAAABU010000036">
    <property type="protein sequence ID" value="GAA0263648.1"/>
    <property type="molecule type" value="Genomic_DNA"/>
</dbReference>
<sequence length="567" mass="61684">MIAEVAGRGKRGSNTLGLLRYLFGRGRSDEHRDPHIVAAWDPDWVRGGAWGEDTTTAPGRARLAQQLDALMAGHEVDLPDGHVYHVVLSIPPTDVATAGYPPQSEAHTDEDGKRPTQQRLPDEVWRELVESGIAALGLGADDDGQGGCRWVAVHHGLSTKRNDHVHVVVNVVRGDGQVANLHRDFLRWRDWCRQVEEERGWTRTAPAGEGRSKPTSRVELVRADASGQRTERDRLRDVVTTVAAEAADEIGFVLGLRRSGVLVAAYPDTGPVTGYKVALRPEQHAVEQDRPAPEPLWFAGSTLRRDLSLPRLRARWPDPRPLPASRQQVLWRDLADHPVDPQDRIGGTSEQTLRRELGRVRAAVEAAIGTAEGAIPAPDLDQRTWHLFVERSADLLAVVRSHDPHQLLDEVYDQLTRAAQLPRSVATVGYTASSSAKRSSTPIITAQVALRLLTDAARIAASVRDVTPVVLALVAVTVLGIITALHAVAERRAIREAARQQLDAAVAVLEEHPARNVLLSRKPPVVRQPVMATPSAAQPGPTPFAITGISPAQRTGCTPSSTPIPTE</sequence>
<feature type="compositionally biased region" description="Polar residues" evidence="1">
    <location>
        <begin position="550"/>
        <end position="567"/>
    </location>
</feature>
<accession>A0ABN0UWX0</accession>
<keyword evidence="2" id="KW-0812">Transmembrane</keyword>
<keyword evidence="2" id="KW-0472">Membrane</keyword>
<dbReference type="RefSeq" id="WP_343940286.1">
    <property type="nucleotide sequence ID" value="NZ_BAAABU010000036.1"/>
</dbReference>
<feature type="region of interest" description="Disordered" evidence="1">
    <location>
        <begin position="96"/>
        <end position="120"/>
    </location>
</feature>
<feature type="compositionally biased region" description="Basic and acidic residues" evidence="1">
    <location>
        <begin position="106"/>
        <end position="120"/>
    </location>
</feature>
<feature type="transmembrane region" description="Helical" evidence="2">
    <location>
        <begin position="469"/>
        <end position="489"/>
    </location>
</feature>
<feature type="region of interest" description="Disordered" evidence="1">
    <location>
        <begin position="548"/>
        <end position="567"/>
    </location>
</feature>